<feature type="domain" description="SnoaL-like" evidence="2">
    <location>
        <begin position="55"/>
        <end position="154"/>
    </location>
</feature>
<feature type="region of interest" description="Disordered" evidence="1">
    <location>
        <begin position="1"/>
        <end position="32"/>
    </location>
</feature>
<dbReference type="Gene3D" id="3.10.450.50">
    <property type="match status" value="1"/>
</dbReference>
<protein>
    <recommendedName>
        <fullName evidence="2">SnoaL-like domain-containing protein</fullName>
    </recommendedName>
</protein>
<dbReference type="Pfam" id="PF12680">
    <property type="entry name" value="SnoaL_2"/>
    <property type="match status" value="1"/>
</dbReference>
<sequence>MSDSRELRASPDSVGEDLQRAGHSPAGDAAATPRDVAQRYLEGVAAFWADPSAPQALASILALFAEDVDWDIPGDLSVVPWIGPRRSREAVGDFFRQLALHIEPQQFEANRIVADDETVVVLGHLVSKVKRTGRLITSSFAFDFIVRNGRIARYRMFEDSHAVAQATRD</sequence>
<name>A0A7V8JR48_9BURK</name>
<dbReference type="EMBL" id="WNDQ01000013">
    <property type="protein sequence ID" value="KAF1022274.1"/>
    <property type="molecule type" value="Genomic_DNA"/>
</dbReference>
<accession>A0A7V8JR48</accession>
<proteinExistence type="predicted"/>
<evidence type="ECO:0000256" key="1">
    <source>
        <dbReference type="SAM" id="MobiDB-lite"/>
    </source>
</evidence>
<dbReference type="PANTHER" id="PTHR41252">
    <property type="entry name" value="BLR2505 PROTEIN"/>
    <property type="match status" value="1"/>
</dbReference>
<dbReference type="Proteomes" id="UP000461670">
    <property type="component" value="Unassembled WGS sequence"/>
</dbReference>
<dbReference type="InterPro" id="IPR037401">
    <property type="entry name" value="SnoaL-like"/>
</dbReference>
<dbReference type="SUPFAM" id="SSF54427">
    <property type="entry name" value="NTF2-like"/>
    <property type="match status" value="1"/>
</dbReference>
<organism evidence="3 4">
    <name type="scientific">Paracidovorax wautersii</name>
    <dbReference type="NCBI Taxonomy" id="1177982"/>
    <lineage>
        <taxon>Bacteria</taxon>
        <taxon>Pseudomonadati</taxon>
        <taxon>Pseudomonadota</taxon>
        <taxon>Betaproteobacteria</taxon>
        <taxon>Burkholderiales</taxon>
        <taxon>Comamonadaceae</taxon>
        <taxon>Paracidovorax</taxon>
    </lineage>
</organism>
<dbReference type="PANTHER" id="PTHR41252:SF1">
    <property type="entry name" value="BLR2505 PROTEIN"/>
    <property type="match status" value="1"/>
</dbReference>
<evidence type="ECO:0000313" key="3">
    <source>
        <dbReference type="EMBL" id="KAF1022274.1"/>
    </source>
</evidence>
<gene>
    <name evidence="3" type="ORF">GAK30_01245</name>
</gene>
<dbReference type="AlphaFoldDB" id="A0A7V8JR48"/>
<comment type="caution">
    <text evidence="3">The sequence shown here is derived from an EMBL/GenBank/DDBJ whole genome shotgun (WGS) entry which is preliminary data.</text>
</comment>
<evidence type="ECO:0000313" key="4">
    <source>
        <dbReference type="Proteomes" id="UP000461670"/>
    </source>
</evidence>
<reference evidence="4" key="1">
    <citation type="journal article" date="2020" name="MBio">
        <title>Horizontal gene transfer to a defensive symbiont with a reduced genome amongst a multipartite beetle microbiome.</title>
        <authorList>
            <person name="Waterworth S.C."/>
            <person name="Florez L.V."/>
            <person name="Rees E.R."/>
            <person name="Hertweck C."/>
            <person name="Kaltenpoth M."/>
            <person name="Kwan J.C."/>
        </authorList>
    </citation>
    <scope>NUCLEOTIDE SEQUENCE [LARGE SCALE GENOMIC DNA]</scope>
</reference>
<evidence type="ECO:0000259" key="2">
    <source>
        <dbReference type="Pfam" id="PF12680"/>
    </source>
</evidence>
<dbReference type="InterPro" id="IPR032710">
    <property type="entry name" value="NTF2-like_dom_sf"/>
</dbReference>